<dbReference type="AlphaFoldDB" id="A0A9W9F7B1"/>
<proteinExistence type="predicted"/>
<sequence>MEQTSSLPLGGALQKGYLVLNQNRAAALDLLRTSYKPSAAADYRGNEDTQTSQLREIILDASVRRHIAYKIYLRVAAAKRWEINRMNSVRGGEQDEVTARLRVIDWTLQNVG</sequence>
<organism evidence="1 2">
    <name type="scientific">Penicillium argentinense</name>
    <dbReference type="NCBI Taxonomy" id="1131581"/>
    <lineage>
        <taxon>Eukaryota</taxon>
        <taxon>Fungi</taxon>
        <taxon>Dikarya</taxon>
        <taxon>Ascomycota</taxon>
        <taxon>Pezizomycotina</taxon>
        <taxon>Eurotiomycetes</taxon>
        <taxon>Eurotiomycetidae</taxon>
        <taxon>Eurotiales</taxon>
        <taxon>Aspergillaceae</taxon>
        <taxon>Penicillium</taxon>
    </lineage>
</organism>
<comment type="caution">
    <text evidence="1">The sequence shown here is derived from an EMBL/GenBank/DDBJ whole genome shotgun (WGS) entry which is preliminary data.</text>
</comment>
<name>A0A9W9F7B1_9EURO</name>
<reference evidence="1" key="1">
    <citation type="submission" date="2022-11" db="EMBL/GenBank/DDBJ databases">
        <authorList>
            <person name="Petersen C."/>
        </authorList>
    </citation>
    <scope>NUCLEOTIDE SEQUENCE</scope>
    <source>
        <strain evidence="1">IBT 30761</strain>
    </source>
</reference>
<dbReference type="GeneID" id="81358676"/>
<reference evidence="1" key="2">
    <citation type="journal article" date="2023" name="IMA Fungus">
        <title>Comparative genomic study of the Penicillium genus elucidates a diverse pangenome and 15 lateral gene transfer events.</title>
        <authorList>
            <person name="Petersen C."/>
            <person name="Sorensen T."/>
            <person name="Nielsen M.R."/>
            <person name="Sondergaard T.E."/>
            <person name="Sorensen J.L."/>
            <person name="Fitzpatrick D.A."/>
            <person name="Frisvad J.C."/>
            <person name="Nielsen K.L."/>
        </authorList>
    </citation>
    <scope>NUCLEOTIDE SEQUENCE</scope>
    <source>
        <strain evidence="1">IBT 30761</strain>
    </source>
</reference>
<gene>
    <name evidence="1" type="ORF">N7532_007204</name>
</gene>
<protein>
    <submittedName>
        <fullName evidence="1">Uncharacterized protein</fullName>
    </submittedName>
</protein>
<dbReference type="RefSeq" id="XP_056473063.1">
    <property type="nucleotide sequence ID" value="XM_056619697.1"/>
</dbReference>
<keyword evidence="2" id="KW-1185">Reference proteome</keyword>
<evidence type="ECO:0000313" key="1">
    <source>
        <dbReference type="EMBL" id="KAJ5094913.1"/>
    </source>
</evidence>
<evidence type="ECO:0000313" key="2">
    <source>
        <dbReference type="Proteomes" id="UP001149074"/>
    </source>
</evidence>
<dbReference type="EMBL" id="JAPQKI010000006">
    <property type="protein sequence ID" value="KAJ5094913.1"/>
    <property type="molecule type" value="Genomic_DNA"/>
</dbReference>
<dbReference type="OrthoDB" id="4510061at2759"/>
<dbReference type="Proteomes" id="UP001149074">
    <property type="component" value="Unassembled WGS sequence"/>
</dbReference>
<accession>A0A9W9F7B1</accession>